<accession>A0AAN6KV60</accession>
<feature type="region of interest" description="Disordered" evidence="1">
    <location>
        <begin position="140"/>
        <end position="170"/>
    </location>
</feature>
<organism evidence="2 3">
    <name type="scientific">Friedmanniomyces endolithicus</name>
    <dbReference type="NCBI Taxonomy" id="329885"/>
    <lineage>
        <taxon>Eukaryota</taxon>
        <taxon>Fungi</taxon>
        <taxon>Dikarya</taxon>
        <taxon>Ascomycota</taxon>
        <taxon>Pezizomycotina</taxon>
        <taxon>Dothideomycetes</taxon>
        <taxon>Dothideomycetidae</taxon>
        <taxon>Mycosphaerellales</taxon>
        <taxon>Teratosphaeriaceae</taxon>
        <taxon>Friedmanniomyces</taxon>
    </lineage>
</organism>
<dbReference type="Proteomes" id="UP001175353">
    <property type="component" value="Unassembled WGS sequence"/>
</dbReference>
<gene>
    <name evidence="2" type="ORF">LTR91_004082</name>
</gene>
<reference evidence="2" key="1">
    <citation type="submission" date="2023-06" db="EMBL/GenBank/DDBJ databases">
        <title>Black Yeasts Isolated from many extreme environments.</title>
        <authorList>
            <person name="Coleine C."/>
            <person name="Stajich J.E."/>
            <person name="Selbmann L."/>
        </authorList>
    </citation>
    <scope>NUCLEOTIDE SEQUENCE</scope>
    <source>
        <strain evidence="2">CCFEE 5200</strain>
    </source>
</reference>
<proteinExistence type="predicted"/>
<protein>
    <submittedName>
        <fullName evidence="2">Uncharacterized protein</fullName>
    </submittedName>
</protein>
<dbReference type="AlphaFoldDB" id="A0AAN6KV60"/>
<evidence type="ECO:0000313" key="3">
    <source>
        <dbReference type="Proteomes" id="UP001175353"/>
    </source>
</evidence>
<evidence type="ECO:0000313" key="2">
    <source>
        <dbReference type="EMBL" id="KAK1005226.1"/>
    </source>
</evidence>
<sequence length="291" mass="31525">MTDPDSPPHPTTARLSTPITLAPLPAIEEPSPNTITTDPLENLETLSQTLSTNLGLLAAWHEQSGKPYAGRKARTLRRGERRARELVGELTGLQRLGARVEEDEEVDWMGVAEGLGECSPGLGVDGGEGEEAEVQALEREAKKTGMRVPTPPPSETNEQRNPGKDIPNTQHPIVCPPATPDSHWLTLAAHDIATVSRLVVAANMLRRTLPNVAEGVEAFGLRVCGQQAWGDRVRYYGEHEGGGSVEFARALLAEVRGMMGLGMRESWGELLGFSERGDEGGKGAMQLFLRW</sequence>
<evidence type="ECO:0000256" key="1">
    <source>
        <dbReference type="SAM" id="MobiDB-lite"/>
    </source>
</evidence>
<comment type="caution">
    <text evidence="2">The sequence shown here is derived from an EMBL/GenBank/DDBJ whole genome shotgun (WGS) entry which is preliminary data.</text>
</comment>
<name>A0AAN6KV60_9PEZI</name>
<keyword evidence="3" id="KW-1185">Reference proteome</keyword>
<dbReference type="EMBL" id="JAUJLE010000023">
    <property type="protein sequence ID" value="KAK1005226.1"/>
    <property type="molecule type" value="Genomic_DNA"/>
</dbReference>